<dbReference type="EMBL" id="MU858151">
    <property type="protein sequence ID" value="KAK4211333.1"/>
    <property type="molecule type" value="Genomic_DNA"/>
</dbReference>
<proteinExistence type="predicted"/>
<gene>
    <name evidence="1" type="ORF">QBC37DRAFT_427097</name>
</gene>
<protein>
    <submittedName>
        <fullName evidence="1">PLC-like phosphodiesterase</fullName>
    </submittedName>
</protein>
<comment type="caution">
    <text evidence="1">The sequence shown here is derived from an EMBL/GenBank/DDBJ whole genome shotgun (WGS) entry which is preliminary data.</text>
</comment>
<dbReference type="GO" id="GO:0006629">
    <property type="term" value="P:lipid metabolic process"/>
    <property type="evidence" value="ECO:0007669"/>
    <property type="project" value="InterPro"/>
</dbReference>
<dbReference type="Gene3D" id="3.20.20.190">
    <property type="entry name" value="Phosphatidylinositol (PI) phosphodiesterase"/>
    <property type="match status" value="1"/>
</dbReference>
<dbReference type="PANTHER" id="PTHR13593:SF143">
    <property type="entry name" value="PHOSPHATIDYLINOSITOL-SPECIFIC PHOSPHOLIPASE C X DOMAIN-CONTAINING PROTEIN"/>
    <property type="match status" value="1"/>
</dbReference>
<accession>A0AAN6Y346</accession>
<dbReference type="PROSITE" id="PS50007">
    <property type="entry name" value="PIPLC_X_DOMAIN"/>
    <property type="match status" value="1"/>
</dbReference>
<name>A0AAN6Y346_9PEZI</name>
<dbReference type="SUPFAM" id="SSF51695">
    <property type="entry name" value="PLC-like phosphodiesterases"/>
    <property type="match status" value="1"/>
</dbReference>
<sequence length="630" mass="69845">MEFKENLECVFRCNMAGSWTFLLLWTSIAWHTSAGLIPARQDVYQDVEARADNTCSPSDRMYSTETMPAGSFMPWQFMIPGSSIGSSKYYMTIVNLTPYRFVRTSQHSYQFDVFDFGDVPSGKARQNTLVYTTRAGANHKDDNGEAYYRLQGTSKTFAIRGTTRIPDSYPWRTVVDLTGMGHGQREYGNPAAETSVTLVITGSEAYGYVTSLAYGANNWMRQLYDVIKDRQLRHIVMPGSHDAGMGTISQAWVRLGSSANTQTQGLNTYDQLRVGSRYFDMRLVSVNGGNDNFWAAHINDERTNVPVGATGESLNDIIGGINRFMSESPGEIIILWVRYMVNLDSSTDGRSRYWDEGKANAFYSKLERINNRCIGLDKINTRFDRLRAQTLLDLNGGAGCVLILTEGSLQPGIPADRPSSGIYYGPRYMNRDDFWADRRDTASLAAAQTAHVVDSAYRRDMDDGDRFSIMQWQCTPDIAAATLYGLSSIAILPTNPSLYWSGVNAMTPEAWPTVIMQDYVGMVHRGETAFAGQLGAELRTLVIGLNLYMASQNCQVSTRKNPLLAGRIWRLSAGDASGGQFNGIIYANGTIDLTPPRGFHLGRVEKLRNGTLFGNGTVLASDRSNPSSCP</sequence>
<dbReference type="GO" id="GO:0008081">
    <property type="term" value="F:phosphoric diester hydrolase activity"/>
    <property type="evidence" value="ECO:0007669"/>
    <property type="project" value="InterPro"/>
</dbReference>
<evidence type="ECO:0000313" key="1">
    <source>
        <dbReference type="EMBL" id="KAK4211333.1"/>
    </source>
</evidence>
<keyword evidence="2" id="KW-1185">Reference proteome</keyword>
<evidence type="ECO:0000313" key="2">
    <source>
        <dbReference type="Proteomes" id="UP001301769"/>
    </source>
</evidence>
<reference evidence="1" key="2">
    <citation type="submission" date="2023-05" db="EMBL/GenBank/DDBJ databases">
        <authorList>
            <consortium name="Lawrence Berkeley National Laboratory"/>
            <person name="Steindorff A."/>
            <person name="Hensen N."/>
            <person name="Bonometti L."/>
            <person name="Westerberg I."/>
            <person name="Brannstrom I.O."/>
            <person name="Guillou S."/>
            <person name="Cros-Aarteil S."/>
            <person name="Calhoun S."/>
            <person name="Haridas S."/>
            <person name="Kuo A."/>
            <person name="Mondo S."/>
            <person name="Pangilinan J."/>
            <person name="Riley R."/>
            <person name="Labutti K."/>
            <person name="Andreopoulos B."/>
            <person name="Lipzen A."/>
            <person name="Chen C."/>
            <person name="Yanf M."/>
            <person name="Daum C."/>
            <person name="Ng V."/>
            <person name="Clum A."/>
            <person name="Ohm R."/>
            <person name="Martin F."/>
            <person name="Silar P."/>
            <person name="Natvig D."/>
            <person name="Lalanne C."/>
            <person name="Gautier V."/>
            <person name="Ament-Velasquez S.L."/>
            <person name="Kruys A."/>
            <person name="Hutchinson M.I."/>
            <person name="Powell A.J."/>
            <person name="Barry K."/>
            <person name="Miller A.N."/>
            <person name="Grigoriev I.V."/>
            <person name="Debuchy R."/>
            <person name="Gladieux P."/>
            <person name="Thoren M.H."/>
            <person name="Johannesson H."/>
        </authorList>
    </citation>
    <scope>NUCLEOTIDE SEQUENCE</scope>
    <source>
        <strain evidence="1">PSN293</strain>
    </source>
</reference>
<dbReference type="InterPro" id="IPR017946">
    <property type="entry name" value="PLC-like_Pdiesterase_TIM-brl"/>
</dbReference>
<dbReference type="InterPro" id="IPR051057">
    <property type="entry name" value="PI-PLC_domain"/>
</dbReference>
<dbReference type="AlphaFoldDB" id="A0AAN6Y346"/>
<dbReference type="PANTHER" id="PTHR13593">
    <property type="match status" value="1"/>
</dbReference>
<dbReference type="Proteomes" id="UP001301769">
    <property type="component" value="Unassembled WGS sequence"/>
</dbReference>
<reference evidence="1" key="1">
    <citation type="journal article" date="2023" name="Mol. Phylogenet. Evol.">
        <title>Genome-scale phylogeny and comparative genomics of the fungal order Sordariales.</title>
        <authorList>
            <person name="Hensen N."/>
            <person name="Bonometti L."/>
            <person name="Westerberg I."/>
            <person name="Brannstrom I.O."/>
            <person name="Guillou S."/>
            <person name="Cros-Aarteil S."/>
            <person name="Calhoun S."/>
            <person name="Haridas S."/>
            <person name="Kuo A."/>
            <person name="Mondo S."/>
            <person name="Pangilinan J."/>
            <person name="Riley R."/>
            <person name="LaButti K."/>
            <person name="Andreopoulos B."/>
            <person name="Lipzen A."/>
            <person name="Chen C."/>
            <person name="Yan M."/>
            <person name="Daum C."/>
            <person name="Ng V."/>
            <person name="Clum A."/>
            <person name="Steindorff A."/>
            <person name="Ohm R.A."/>
            <person name="Martin F."/>
            <person name="Silar P."/>
            <person name="Natvig D.O."/>
            <person name="Lalanne C."/>
            <person name="Gautier V."/>
            <person name="Ament-Velasquez S.L."/>
            <person name="Kruys A."/>
            <person name="Hutchinson M.I."/>
            <person name="Powell A.J."/>
            <person name="Barry K."/>
            <person name="Miller A.N."/>
            <person name="Grigoriev I.V."/>
            <person name="Debuchy R."/>
            <person name="Gladieux P."/>
            <person name="Hiltunen Thoren M."/>
            <person name="Johannesson H."/>
        </authorList>
    </citation>
    <scope>NUCLEOTIDE SEQUENCE</scope>
    <source>
        <strain evidence="1">PSN293</strain>
    </source>
</reference>
<organism evidence="1 2">
    <name type="scientific">Rhypophila decipiens</name>
    <dbReference type="NCBI Taxonomy" id="261697"/>
    <lineage>
        <taxon>Eukaryota</taxon>
        <taxon>Fungi</taxon>
        <taxon>Dikarya</taxon>
        <taxon>Ascomycota</taxon>
        <taxon>Pezizomycotina</taxon>
        <taxon>Sordariomycetes</taxon>
        <taxon>Sordariomycetidae</taxon>
        <taxon>Sordariales</taxon>
        <taxon>Naviculisporaceae</taxon>
        <taxon>Rhypophila</taxon>
    </lineage>
</organism>